<dbReference type="Gene3D" id="1.10.443.10">
    <property type="entry name" value="Intergrase catalytic core"/>
    <property type="match status" value="1"/>
</dbReference>
<keyword evidence="3 5" id="KW-0238">DNA-binding</keyword>
<dbReference type="InterPro" id="IPR013762">
    <property type="entry name" value="Integrase-like_cat_sf"/>
</dbReference>
<reference evidence="9" key="1">
    <citation type="submission" date="2016-08" db="EMBL/GenBank/DDBJ databases">
        <title>Complete genome sequence of the organohalide-respiring Epsilonproteobacterium Sulfurospirillum halorespirans.</title>
        <authorList>
            <person name="Goris T."/>
            <person name="Zimmermann J."/>
            <person name="Schenz B."/>
            <person name="Lemos M."/>
            <person name="Hackermueller J."/>
            <person name="Diekert G."/>
        </authorList>
    </citation>
    <scope>NUCLEOTIDE SEQUENCE [LARGE SCALE GENOMIC DNA]</scope>
    <source>
        <strain>DSM 13726</strain>
        <strain evidence="9">PCE-M2</strain>
    </source>
</reference>
<dbReference type="PANTHER" id="PTHR30629:SF2">
    <property type="entry name" value="PROPHAGE INTEGRASE INTS-RELATED"/>
    <property type="match status" value="1"/>
</dbReference>
<dbReference type="CDD" id="cd00796">
    <property type="entry name" value="INT_Rci_Hp1_C"/>
    <property type="match status" value="1"/>
</dbReference>
<dbReference type="InterPro" id="IPR011010">
    <property type="entry name" value="DNA_brk_join_enz"/>
</dbReference>
<keyword evidence="2" id="KW-0229">DNA integration</keyword>
<evidence type="ECO:0000259" key="7">
    <source>
        <dbReference type="PROSITE" id="PS51900"/>
    </source>
</evidence>
<dbReference type="PROSITE" id="PS51898">
    <property type="entry name" value="TYR_RECOMBINASE"/>
    <property type="match status" value="1"/>
</dbReference>
<dbReference type="PROSITE" id="PS51900">
    <property type="entry name" value="CB"/>
    <property type="match status" value="1"/>
</dbReference>
<dbReference type="Gene3D" id="1.10.150.130">
    <property type="match status" value="1"/>
</dbReference>
<dbReference type="SUPFAM" id="SSF56349">
    <property type="entry name" value="DNA breaking-rejoining enzymes"/>
    <property type="match status" value="1"/>
</dbReference>
<evidence type="ECO:0000256" key="3">
    <source>
        <dbReference type="ARBA" id="ARBA00023125"/>
    </source>
</evidence>
<proteinExistence type="inferred from homology"/>
<evidence type="ECO:0000313" key="9">
    <source>
        <dbReference type="Proteomes" id="UP000094609"/>
    </source>
</evidence>
<accession>A0A1D7TFS5</accession>
<dbReference type="InterPro" id="IPR010998">
    <property type="entry name" value="Integrase_recombinase_N"/>
</dbReference>
<organism evidence="8 9">
    <name type="scientific">Sulfurospirillum halorespirans DSM 13726</name>
    <dbReference type="NCBI Taxonomy" id="1193502"/>
    <lineage>
        <taxon>Bacteria</taxon>
        <taxon>Pseudomonadati</taxon>
        <taxon>Campylobacterota</taxon>
        <taxon>Epsilonproteobacteria</taxon>
        <taxon>Campylobacterales</taxon>
        <taxon>Sulfurospirillaceae</taxon>
        <taxon>Sulfurospirillum</taxon>
    </lineage>
</organism>
<keyword evidence="9" id="KW-1185">Reference proteome</keyword>
<dbReference type="InterPro" id="IPR050808">
    <property type="entry name" value="Phage_Integrase"/>
</dbReference>
<dbReference type="STRING" id="1193502.SHALO_0053"/>
<gene>
    <name evidence="8" type="ORF">SHALO_0053</name>
</gene>
<dbReference type="GO" id="GO:0006310">
    <property type="term" value="P:DNA recombination"/>
    <property type="evidence" value="ECO:0007669"/>
    <property type="project" value="UniProtKB-KW"/>
</dbReference>
<dbReference type="InterPro" id="IPR044068">
    <property type="entry name" value="CB"/>
</dbReference>
<name>A0A1D7TFS5_9BACT</name>
<keyword evidence="4" id="KW-0233">DNA recombination</keyword>
<dbReference type="GO" id="GO:0003677">
    <property type="term" value="F:DNA binding"/>
    <property type="evidence" value="ECO:0007669"/>
    <property type="project" value="UniProtKB-UniRule"/>
</dbReference>
<dbReference type="PATRIC" id="fig|1193502.14.peg.54"/>
<evidence type="ECO:0000313" key="8">
    <source>
        <dbReference type="EMBL" id="AOO63855.1"/>
    </source>
</evidence>
<dbReference type="RefSeq" id="WP_069476865.1">
    <property type="nucleotide sequence ID" value="NZ_CP017111.1"/>
</dbReference>
<dbReference type="GO" id="GO:0015074">
    <property type="term" value="P:DNA integration"/>
    <property type="evidence" value="ECO:0007669"/>
    <property type="project" value="UniProtKB-KW"/>
</dbReference>
<evidence type="ECO:0000256" key="2">
    <source>
        <dbReference type="ARBA" id="ARBA00022908"/>
    </source>
</evidence>
<dbReference type="InterPro" id="IPR002104">
    <property type="entry name" value="Integrase_catalytic"/>
</dbReference>
<feature type="domain" description="Tyr recombinase" evidence="6">
    <location>
        <begin position="186"/>
        <end position="361"/>
    </location>
</feature>
<evidence type="ECO:0000256" key="5">
    <source>
        <dbReference type="PROSITE-ProRule" id="PRU01248"/>
    </source>
</evidence>
<evidence type="ECO:0000259" key="6">
    <source>
        <dbReference type="PROSITE" id="PS51898"/>
    </source>
</evidence>
<dbReference type="PANTHER" id="PTHR30629">
    <property type="entry name" value="PROPHAGE INTEGRASE"/>
    <property type="match status" value="1"/>
</dbReference>
<dbReference type="Proteomes" id="UP000094609">
    <property type="component" value="Chromosome"/>
</dbReference>
<dbReference type="KEGG" id="shal:SHALO_0053"/>
<dbReference type="EMBL" id="CP017111">
    <property type="protein sequence ID" value="AOO63855.1"/>
    <property type="molecule type" value="Genomic_DNA"/>
</dbReference>
<comment type="similarity">
    <text evidence="1">Belongs to the 'phage' integrase family.</text>
</comment>
<evidence type="ECO:0000256" key="4">
    <source>
        <dbReference type="ARBA" id="ARBA00023172"/>
    </source>
</evidence>
<sequence length="365" mass="42099">MSRIKTKYQGVFYREAITNGKPDKTYYIVFKDTHNKTVETKVGKESEGVRANYCNQKRNEIVTKQRLGEDLPTIAIKKKRNIITLDLAAEKFFKEREMQNKDNAHTQSKYNNWIMPVLGKMDIDLIGLEEVRGLQESLVKKEYAAATINFTINLLNAIINYAIENKLSTTIQNPTKKLKQLKVDNARDRYLTKEECQSLLEAVDDEPVLRLFVRLSLSTGGRLETILSICKKDIDFTNKIITLKDHKNASSYRGFINDDLTSYVNEYCKDLKPNDKLITMPVRTLRRQLSNIFADLFNADLDKNDRKNRVVIHTLRHTFASLLAIQGTPIFTIQKLMNHQDIKTTLRYAKLSPESGKEFVLKLLA</sequence>
<dbReference type="Pfam" id="PF00589">
    <property type="entry name" value="Phage_integrase"/>
    <property type="match status" value="1"/>
</dbReference>
<feature type="domain" description="Core-binding (CB)" evidence="7">
    <location>
        <begin position="83"/>
        <end position="163"/>
    </location>
</feature>
<dbReference type="AlphaFoldDB" id="A0A1D7TFS5"/>
<protein>
    <submittedName>
        <fullName evidence="8">Recombinase</fullName>
    </submittedName>
</protein>
<evidence type="ECO:0000256" key="1">
    <source>
        <dbReference type="ARBA" id="ARBA00008857"/>
    </source>
</evidence>